<dbReference type="Proteomes" id="UP000216225">
    <property type="component" value="Unassembled WGS sequence"/>
</dbReference>
<evidence type="ECO:0000256" key="1">
    <source>
        <dbReference type="SAM" id="Phobius"/>
    </source>
</evidence>
<evidence type="ECO:0000313" key="3">
    <source>
        <dbReference type="Proteomes" id="UP000216225"/>
    </source>
</evidence>
<protein>
    <submittedName>
        <fullName evidence="2">Uncharacterized protein</fullName>
    </submittedName>
</protein>
<sequence>MAIEDALAAMDKAQNAFNQTVASASGSSFQPWSESLVKYLSISVLGFMMVSLILCTTLLWRRNAEASEILRIFGILSIVGLSALLLITGFSNEQLTPIVGLFGAIAGYLLGKDAKPSGSGSTNT</sequence>
<feature type="transmembrane region" description="Helical" evidence="1">
    <location>
        <begin position="69"/>
        <end position="88"/>
    </location>
</feature>
<proteinExistence type="predicted"/>
<organism evidence="2 3">
    <name type="scientific">Alicycliphilus denitrificans</name>
    <dbReference type="NCBI Taxonomy" id="179636"/>
    <lineage>
        <taxon>Bacteria</taxon>
        <taxon>Pseudomonadati</taxon>
        <taxon>Pseudomonadota</taxon>
        <taxon>Betaproteobacteria</taxon>
        <taxon>Burkholderiales</taxon>
        <taxon>Comamonadaceae</taxon>
        <taxon>Alicycliphilus</taxon>
    </lineage>
</organism>
<reference evidence="2 3" key="1">
    <citation type="submission" date="2018-09" db="EMBL/GenBank/DDBJ databases">
        <title>Genome comparison of Alicycliphilus sp. BQ1, a polyurethanolytic bacterium, with its closest phylogenetic relatives Alicycliphilus denitrificans BC and K601, unable to attack polyurethane.</title>
        <authorList>
            <person name="Loza-Tavera H."/>
            <person name="Lozano L."/>
            <person name="Cevallos M."/>
            <person name="Maya-Lucas O."/>
            <person name="Garcia-Mena J."/>
            <person name="Hernandez J."/>
        </authorList>
    </citation>
    <scope>NUCLEOTIDE SEQUENCE [LARGE SCALE GENOMIC DNA]</scope>
    <source>
        <strain evidence="2 3">BQ1</strain>
    </source>
</reference>
<keyword evidence="1" id="KW-0812">Transmembrane</keyword>
<accession>A0A420KI90</accession>
<evidence type="ECO:0000313" key="2">
    <source>
        <dbReference type="EMBL" id="RKJ99654.1"/>
    </source>
</evidence>
<dbReference type="EMBL" id="NKDB02000001">
    <property type="protein sequence ID" value="RKJ99654.1"/>
    <property type="molecule type" value="Genomic_DNA"/>
</dbReference>
<comment type="caution">
    <text evidence="2">The sequence shown here is derived from an EMBL/GenBank/DDBJ whole genome shotgun (WGS) entry which is preliminary data.</text>
</comment>
<feature type="transmembrane region" description="Helical" evidence="1">
    <location>
        <begin position="94"/>
        <end position="111"/>
    </location>
</feature>
<dbReference type="AlphaFoldDB" id="A0A420KI90"/>
<keyword evidence="1" id="KW-0472">Membrane</keyword>
<gene>
    <name evidence="2" type="ORF">CE154_008025</name>
</gene>
<keyword evidence="1" id="KW-1133">Transmembrane helix</keyword>
<feature type="transmembrane region" description="Helical" evidence="1">
    <location>
        <begin position="39"/>
        <end position="60"/>
    </location>
</feature>
<name>A0A420KI90_9BURK</name>
<dbReference type="RefSeq" id="WP_094436720.1">
    <property type="nucleotide sequence ID" value="NZ_AP024172.1"/>
</dbReference>